<protein>
    <submittedName>
        <fullName evidence="1">Uncharacterized protein</fullName>
    </submittedName>
</protein>
<dbReference type="Proteomes" id="UP001642464">
    <property type="component" value="Unassembled WGS sequence"/>
</dbReference>
<gene>
    <name evidence="1" type="ORF">SCF082_LOCUS26876</name>
</gene>
<name>A0ABP0MAR7_9DINO</name>
<keyword evidence="2" id="KW-1185">Reference proteome</keyword>
<accession>A0ABP0MAR7</accession>
<evidence type="ECO:0000313" key="1">
    <source>
        <dbReference type="EMBL" id="CAK9048168.1"/>
    </source>
</evidence>
<sequence>MYMQFDVAMSPCRLASILDVGQLGSFSAVSSQMYRSFEELDECKRRKQRCWGAWKSGTKQQILKMMHDLETVSLPHSSKLLDGQREHLAHLFEKLRHGILGGSSDLFYIPREAFEVFSAYAAVFKKHAVDMEIAQPTLLTFLPVLLAIGLQSFDCHGSCCEWVREKAILSRDFVCGHRINYHNTEVLRAVTSLINPTGEGKRQKSWLSSTTALRQEIHALQSQRDETLRSPNTPSSVVNHTELSLSRGDVLQTFLVNQTNSSGRATRTRLSSPTRAMRLQNPAELVPLGATVMLVFLAFRCGCRFSRRFASAFLNELG</sequence>
<evidence type="ECO:0000313" key="2">
    <source>
        <dbReference type="Proteomes" id="UP001642464"/>
    </source>
</evidence>
<comment type="caution">
    <text evidence="1">The sequence shown here is derived from an EMBL/GenBank/DDBJ whole genome shotgun (WGS) entry which is preliminary data.</text>
</comment>
<organism evidence="1 2">
    <name type="scientific">Durusdinium trenchii</name>
    <dbReference type="NCBI Taxonomy" id="1381693"/>
    <lineage>
        <taxon>Eukaryota</taxon>
        <taxon>Sar</taxon>
        <taxon>Alveolata</taxon>
        <taxon>Dinophyceae</taxon>
        <taxon>Suessiales</taxon>
        <taxon>Symbiodiniaceae</taxon>
        <taxon>Durusdinium</taxon>
    </lineage>
</organism>
<reference evidence="1 2" key="1">
    <citation type="submission" date="2024-02" db="EMBL/GenBank/DDBJ databases">
        <authorList>
            <person name="Chen Y."/>
            <person name="Shah S."/>
            <person name="Dougan E. K."/>
            <person name="Thang M."/>
            <person name="Chan C."/>
        </authorList>
    </citation>
    <scope>NUCLEOTIDE SEQUENCE [LARGE SCALE GENOMIC DNA]</scope>
</reference>
<dbReference type="EMBL" id="CAXAMM010020557">
    <property type="protein sequence ID" value="CAK9048168.1"/>
    <property type="molecule type" value="Genomic_DNA"/>
</dbReference>
<proteinExistence type="predicted"/>